<evidence type="ECO:0000256" key="6">
    <source>
        <dbReference type="ARBA" id="ARBA00023012"/>
    </source>
</evidence>
<keyword evidence="4" id="KW-0808">Transferase</keyword>
<feature type="compositionally biased region" description="Basic and acidic residues" evidence="7">
    <location>
        <begin position="740"/>
        <end position="752"/>
    </location>
</feature>
<organism evidence="12 13">
    <name type="scientific">Salinibacter ruber</name>
    <dbReference type="NCBI Taxonomy" id="146919"/>
    <lineage>
        <taxon>Bacteria</taxon>
        <taxon>Pseudomonadati</taxon>
        <taxon>Rhodothermota</taxon>
        <taxon>Rhodothermia</taxon>
        <taxon>Rhodothermales</taxon>
        <taxon>Salinibacteraceae</taxon>
        <taxon>Salinibacter</taxon>
    </lineage>
</organism>
<keyword evidence="5" id="KW-0418">Kinase</keyword>
<dbReference type="Proteomes" id="UP001155027">
    <property type="component" value="Unassembled WGS sequence"/>
</dbReference>
<dbReference type="NCBIfam" id="TIGR00229">
    <property type="entry name" value="sensory_box"/>
    <property type="match status" value="2"/>
</dbReference>
<evidence type="ECO:0000256" key="4">
    <source>
        <dbReference type="ARBA" id="ARBA00022679"/>
    </source>
</evidence>
<dbReference type="SMART" id="SM00091">
    <property type="entry name" value="PAS"/>
    <property type="match status" value="2"/>
</dbReference>
<keyword evidence="3" id="KW-0597">Phosphoprotein</keyword>
<dbReference type="Pfam" id="PF13426">
    <property type="entry name" value="PAS_9"/>
    <property type="match status" value="2"/>
</dbReference>
<dbReference type="Gene3D" id="1.10.287.130">
    <property type="match status" value="1"/>
</dbReference>
<evidence type="ECO:0000256" key="7">
    <source>
        <dbReference type="SAM" id="MobiDB-lite"/>
    </source>
</evidence>
<dbReference type="Pfam" id="PF02518">
    <property type="entry name" value="HATPase_c"/>
    <property type="match status" value="1"/>
</dbReference>
<dbReference type="GO" id="GO:0000155">
    <property type="term" value="F:phosphorelay sensor kinase activity"/>
    <property type="evidence" value="ECO:0007669"/>
    <property type="project" value="InterPro"/>
</dbReference>
<keyword evidence="8" id="KW-0812">Transmembrane</keyword>
<gene>
    <name evidence="12" type="ORF">GGP71_003307</name>
</gene>
<dbReference type="PROSITE" id="PS50112">
    <property type="entry name" value="PAS"/>
    <property type="match status" value="1"/>
</dbReference>
<evidence type="ECO:0000259" key="9">
    <source>
        <dbReference type="PROSITE" id="PS50109"/>
    </source>
</evidence>
<evidence type="ECO:0000256" key="8">
    <source>
        <dbReference type="SAM" id="Phobius"/>
    </source>
</evidence>
<dbReference type="InterPro" id="IPR000700">
    <property type="entry name" value="PAS-assoc_C"/>
</dbReference>
<accession>A0A9X2Q9U3</accession>
<dbReference type="AlphaFoldDB" id="A0A9X2Q9U3"/>
<dbReference type="InterPro" id="IPR050736">
    <property type="entry name" value="Sensor_HK_Regulatory"/>
</dbReference>
<feature type="region of interest" description="Disordered" evidence="7">
    <location>
        <begin position="716"/>
        <end position="752"/>
    </location>
</feature>
<dbReference type="InterPro" id="IPR036097">
    <property type="entry name" value="HisK_dim/P_sf"/>
</dbReference>
<keyword evidence="8" id="KW-1133">Transmembrane helix</keyword>
<feature type="domain" description="Histidine kinase" evidence="9">
    <location>
        <begin position="487"/>
        <end position="737"/>
    </location>
</feature>
<evidence type="ECO:0000256" key="2">
    <source>
        <dbReference type="ARBA" id="ARBA00012438"/>
    </source>
</evidence>
<dbReference type="SMART" id="SM00387">
    <property type="entry name" value="HATPase_c"/>
    <property type="match status" value="1"/>
</dbReference>
<feature type="domain" description="PAS" evidence="10">
    <location>
        <begin position="321"/>
        <end position="395"/>
    </location>
</feature>
<feature type="transmembrane region" description="Helical" evidence="8">
    <location>
        <begin position="114"/>
        <end position="133"/>
    </location>
</feature>
<dbReference type="InterPro" id="IPR036890">
    <property type="entry name" value="HATPase_C_sf"/>
</dbReference>
<evidence type="ECO:0000256" key="1">
    <source>
        <dbReference type="ARBA" id="ARBA00000085"/>
    </source>
</evidence>
<dbReference type="SUPFAM" id="SSF55785">
    <property type="entry name" value="PYP-like sensor domain (PAS domain)"/>
    <property type="match status" value="2"/>
</dbReference>
<dbReference type="Gene3D" id="3.30.450.20">
    <property type="entry name" value="PAS domain"/>
    <property type="match status" value="2"/>
</dbReference>
<feature type="transmembrane region" description="Helical" evidence="8">
    <location>
        <begin position="86"/>
        <end position="108"/>
    </location>
</feature>
<evidence type="ECO:0000259" key="10">
    <source>
        <dbReference type="PROSITE" id="PS50112"/>
    </source>
</evidence>
<sequence>MSRLLLSLFSLLRLKDDRLSDRAKFQVQMHRLLSLLGAALILGFAPLYALAGPSGTDPLWARFGVAGLLVGLFSASYFSFWIRARFVACVQGAAYVTMGWFATIAALNQFSVDYATGLLLVYVMLAAVVGFGARSMSRVLWFLAYGFLLTAAGLATGPLVGPSSSASAPVLLGSMGTVAAVEGTLTRGWLRIQERIREQESRFRGLANSLPGAVFQFYAREDGSVGHRFVSEHTEEILGISSDPDGFLERCLSRVPEGRRREMERSIREAVETESRWEFETPFDRPSGDRIWAYGASVPERRENEIVFNGVILDITERKRRERRLSAIFNQTYQFTGLMKPDGTVIEVNDTALQFGDLTREEVTGKPLWETHWAQTGEESKKRLKEAIQRAAEGKLVRYERPVRGSEEALDADFSIRPVTDEEGDVTLLIPEARDITELKERERKLREAKEEAEKARREAEEARREAEEAKEEAESASRAKSAMLANMSHEIRTPLTSVIGFAEAIGEETSEEAPASRFAGLIQKSGKRLLRTLDGVLNLSKLEAGRAGLTLGPVDLEAQAREAAREASAKAEKKGVDVRLETGPARARADEGAAEIIVQNLLSNAIKYTEEGGTVWVRTRQESRIQQEKSAGAEASTEAGPEAGPESGPEQTKDGRAPAAAVLEVEDTGIGMEPEEVEAMFEPFRQESEGLSREYEGTGLGLTVAQRAAEQMGGSIEVDTEKGEGSRFVARLPGADPKAGQDKAGQNREDR</sequence>
<dbReference type="Gene3D" id="3.30.565.10">
    <property type="entry name" value="Histidine kinase-like ATPase, C-terminal domain"/>
    <property type="match status" value="1"/>
</dbReference>
<dbReference type="PROSITE" id="PS50113">
    <property type="entry name" value="PAC"/>
    <property type="match status" value="2"/>
</dbReference>
<keyword evidence="6" id="KW-0902">Two-component regulatory system</keyword>
<dbReference type="InterPro" id="IPR003594">
    <property type="entry name" value="HATPase_dom"/>
</dbReference>
<keyword evidence="8" id="KW-0472">Membrane</keyword>
<evidence type="ECO:0000259" key="11">
    <source>
        <dbReference type="PROSITE" id="PS50113"/>
    </source>
</evidence>
<evidence type="ECO:0000256" key="5">
    <source>
        <dbReference type="ARBA" id="ARBA00022777"/>
    </source>
</evidence>
<dbReference type="PANTHER" id="PTHR43711:SF26">
    <property type="entry name" value="SENSOR HISTIDINE KINASE RCSC"/>
    <property type="match status" value="1"/>
</dbReference>
<dbReference type="InterPro" id="IPR004358">
    <property type="entry name" value="Sig_transdc_His_kin-like_C"/>
</dbReference>
<dbReference type="InterPro" id="IPR003661">
    <property type="entry name" value="HisK_dim/P_dom"/>
</dbReference>
<dbReference type="EC" id="2.7.13.3" evidence="2"/>
<dbReference type="Pfam" id="PF00512">
    <property type="entry name" value="HisKA"/>
    <property type="match status" value="1"/>
</dbReference>
<dbReference type="SUPFAM" id="SSF55874">
    <property type="entry name" value="ATPase domain of HSP90 chaperone/DNA topoisomerase II/histidine kinase"/>
    <property type="match status" value="1"/>
</dbReference>
<feature type="transmembrane region" description="Helical" evidence="8">
    <location>
        <begin position="140"/>
        <end position="160"/>
    </location>
</feature>
<reference evidence="12" key="1">
    <citation type="submission" date="2022-08" db="EMBL/GenBank/DDBJ databases">
        <title>Genomic Encyclopedia of Type Strains, Phase V (KMG-V): Genome sequencing to study the core and pangenomes of soil and plant-associated prokaryotes.</title>
        <authorList>
            <person name="Whitman W."/>
        </authorList>
    </citation>
    <scope>NUCLEOTIDE SEQUENCE</scope>
    <source>
        <strain evidence="12">0</strain>
    </source>
</reference>
<comment type="caution">
    <text evidence="12">The sequence shown here is derived from an EMBL/GenBank/DDBJ whole genome shotgun (WGS) entry which is preliminary data.</text>
</comment>
<dbReference type="PANTHER" id="PTHR43711">
    <property type="entry name" value="TWO-COMPONENT HISTIDINE KINASE"/>
    <property type="match status" value="1"/>
</dbReference>
<feature type="transmembrane region" description="Helical" evidence="8">
    <location>
        <begin position="59"/>
        <end position="79"/>
    </location>
</feature>
<feature type="region of interest" description="Disordered" evidence="7">
    <location>
        <begin position="624"/>
        <end position="660"/>
    </location>
</feature>
<dbReference type="EMBL" id="JANUAU010000019">
    <property type="protein sequence ID" value="MCS3679356.1"/>
    <property type="molecule type" value="Genomic_DNA"/>
</dbReference>
<dbReference type="CDD" id="cd00130">
    <property type="entry name" value="PAS"/>
    <property type="match status" value="1"/>
</dbReference>
<feature type="compositionally biased region" description="Basic and acidic residues" evidence="7">
    <location>
        <begin position="447"/>
        <end position="478"/>
    </location>
</feature>
<dbReference type="PRINTS" id="PR00344">
    <property type="entry name" value="BCTRLSENSOR"/>
</dbReference>
<protein>
    <recommendedName>
        <fullName evidence="2">histidine kinase</fullName>
        <ecNumber evidence="2">2.7.13.3</ecNumber>
    </recommendedName>
</protein>
<feature type="domain" description="PAC" evidence="11">
    <location>
        <begin position="390"/>
        <end position="448"/>
    </location>
</feature>
<dbReference type="CDD" id="cd00082">
    <property type="entry name" value="HisKA"/>
    <property type="match status" value="1"/>
</dbReference>
<evidence type="ECO:0000256" key="3">
    <source>
        <dbReference type="ARBA" id="ARBA00022553"/>
    </source>
</evidence>
<dbReference type="InterPro" id="IPR000014">
    <property type="entry name" value="PAS"/>
</dbReference>
<dbReference type="SUPFAM" id="SSF47384">
    <property type="entry name" value="Homodimeric domain of signal transducing histidine kinase"/>
    <property type="match status" value="1"/>
</dbReference>
<comment type="catalytic activity">
    <reaction evidence="1">
        <text>ATP + protein L-histidine = ADP + protein N-phospho-L-histidine.</text>
        <dbReference type="EC" id="2.7.13.3"/>
    </reaction>
</comment>
<feature type="domain" description="PAC" evidence="11">
    <location>
        <begin position="277"/>
        <end position="327"/>
    </location>
</feature>
<name>A0A9X2Q9U3_9BACT</name>
<evidence type="ECO:0000313" key="12">
    <source>
        <dbReference type="EMBL" id="MCS3679356.1"/>
    </source>
</evidence>
<feature type="region of interest" description="Disordered" evidence="7">
    <location>
        <begin position="447"/>
        <end position="479"/>
    </location>
</feature>
<proteinExistence type="predicted"/>
<dbReference type="FunFam" id="3.30.450.20:FF:000155">
    <property type="entry name" value="Sensor histidine kinase TodS"/>
    <property type="match status" value="1"/>
</dbReference>
<evidence type="ECO:0000313" key="13">
    <source>
        <dbReference type="Proteomes" id="UP001155027"/>
    </source>
</evidence>
<dbReference type="PROSITE" id="PS50109">
    <property type="entry name" value="HIS_KIN"/>
    <property type="match status" value="1"/>
</dbReference>
<dbReference type="SMART" id="SM00388">
    <property type="entry name" value="HisKA"/>
    <property type="match status" value="1"/>
</dbReference>
<dbReference type="InterPro" id="IPR035965">
    <property type="entry name" value="PAS-like_dom_sf"/>
</dbReference>
<dbReference type="RefSeq" id="WP_259081147.1">
    <property type="nucleotide sequence ID" value="NZ_JANUAU010000019.1"/>
</dbReference>
<dbReference type="InterPro" id="IPR005467">
    <property type="entry name" value="His_kinase_dom"/>
</dbReference>